<feature type="domain" description="Macro" evidence="2">
    <location>
        <begin position="1"/>
        <end position="158"/>
    </location>
</feature>
<dbReference type="InterPro" id="IPR050892">
    <property type="entry name" value="ADP-ribose_metab_enzymes"/>
</dbReference>
<keyword evidence="4" id="KW-1185">Reference proteome</keyword>
<dbReference type="EMBL" id="JAAFYZ010000079">
    <property type="protein sequence ID" value="MBS2549685.1"/>
    <property type="molecule type" value="Genomic_DNA"/>
</dbReference>
<dbReference type="CDD" id="cd02901">
    <property type="entry name" value="Macro_Poa1p-like"/>
    <property type="match status" value="1"/>
</dbReference>
<dbReference type="InterPro" id="IPR002589">
    <property type="entry name" value="Macro_dom"/>
</dbReference>
<dbReference type="Proteomes" id="UP000730482">
    <property type="component" value="Unassembled WGS sequence"/>
</dbReference>
<dbReference type="SMART" id="SM00506">
    <property type="entry name" value="A1pp"/>
    <property type="match status" value="1"/>
</dbReference>
<evidence type="ECO:0000313" key="3">
    <source>
        <dbReference type="EMBL" id="MBS2549685.1"/>
    </source>
</evidence>
<name>A0ABS5KUJ8_9ACTN</name>
<dbReference type="Gene3D" id="3.40.220.10">
    <property type="entry name" value="Leucine Aminopeptidase, subunit E, domain 1"/>
    <property type="match status" value="1"/>
</dbReference>
<dbReference type="RefSeq" id="WP_212011243.1">
    <property type="nucleotide sequence ID" value="NZ_JAAFYZ010000079.1"/>
</dbReference>
<protein>
    <submittedName>
        <fullName evidence="3">Macro domain-containing protein</fullName>
    </submittedName>
</protein>
<reference evidence="3 4" key="1">
    <citation type="submission" date="2020-02" db="EMBL/GenBank/DDBJ databases">
        <title>Acidophilic actinobacteria isolated from forest soil.</title>
        <authorList>
            <person name="Golinska P."/>
        </authorList>
    </citation>
    <scope>NUCLEOTIDE SEQUENCE [LARGE SCALE GENOMIC DNA]</scope>
    <source>
        <strain evidence="3 4">NL8</strain>
    </source>
</reference>
<dbReference type="PANTHER" id="PTHR12521:SF0">
    <property type="entry name" value="ADP-RIBOSE GLYCOHYDROLASE OARD1"/>
    <property type="match status" value="1"/>
</dbReference>
<dbReference type="InterPro" id="IPR043472">
    <property type="entry name" value="Macro_dom-like"/>
</dbReference>
<organism evidence="3 4">
    <name type="scientific">Catenulispora pinistramenti</name>
    <dbReference type="NCBI Taxonomy" id="2705254"/>
    <lineage>
        <taxon>Bacteria</taxon>
        <taxon>Bacillati</taxon>
        <taxon>Actinomycetota</taxon>
        <taxon>Actinomycetes</taxon>
        <taxon>Catenulisporales</taxon>
        <taxon>Catenulisporaceae</taxon>
        <taxon>Catenulispora</taxon>
    </lineage>
</organism>
<comment type="catalytic activity">
    <reaction evidence="1">
        <text>an N-(ADP-alpha-D-ribosyl)-thymidine in DNA + H2O = a thymidine in DNA + ADP-D-ribose</text>
        <dbReference type="Rhea" id="RHEA:71655"/>
        <dbReference type="Rhea" id="RHEA-COMP:13556"/>
        <dbReference type="Rhea" id="RHEA-COMP:18051"/>
        <dbReference type="ChEBI" id="CHEBI:15377"/>
        <dbReference type="ChEBI" id="CHEBI:57967"/>
        <dbReference type="ChEBI" id="CHEBI:137386"/>
        <dbReference type="ChEBI" id="CHEBI:191199"/>
    </reaction>
    <physiologicalReaction direction="left-to-right" evidence="1">
        <dbReference type="Rhea" id="RHEA:71656"/>
    </physiologicalReaction>
</comment>
<comment type="caution">
    <text evidence="3">The sequence shown here is derived from an EMBL/GenBank/DDBJ whole genome shotgun (WGS) entry which is preliminary data.</text>
</comment>
<proteinExistence type="predicted"/>
<evidence type="ECO:0000259" key="2">
    <source>
        <dbReference type="PROSITE" id="PS51154"/>
    </source>
</evidence>
<dbReference type="PROSITE" id="PS51154">
    <property type="entry name" value="MACRO"/>
    <property type="match status" value="1"/>
</dbReference>
<evidence type="ECO:0000256" key="1">
    <source>
        <dbReference type="ARBA" id="ARBA00035885"/>
    </source>
</evidence>
<dbReference type="SUPFAM" id="SSF52949">
    <property type="entry name" value="Macro domain-like"/>
    <property type="match status" value="1"/>
</dbReference>
<dbReference type="PANTHER" id="PTHR12521">
    <property type="entry name" value="PROTEIN C6ORF130"/>
    <property type="match status" value="1"/>
</dbReference>
<accession>A0ABS5KUJ8</accession>
<evidence type="ECO:0000313" key="4">
    <source>
        <dbReference type="Proteomes" id="UP000730482"/>
    </source>
</evidence>
<sequence>MAPIRYLAGDATVPQAKGPKLIAHVCNDRGGWGKGFVLAVSARWQEPEKAFRKWYRERSANDFGLGAVQVVEVGRGLWVANMIGQHGTKTGSAGPPIRYEAVDQCLARLAEHALELGASVHMPRIGCGLAGGKWGRVEPLVAVRLGERDIAVTIYDHD</sequence>
<gene>
    <name evidence="3" type="ORF">KGQ19_22735</name>
</gene>